<dbReference type="Proteomes" id="UP000645462">
    <property type="component" value="Unassembled WGS sequence"/>
</dbReference>
<sequence length="401" mass="42023">MRLPVVFILITVMINAMGVGLIIPVMPGLIRDVTGGDLANAALWGGVLTTVFAVMQFLFGPVIGNLSDRFGRRPVLLISLAVMAADYVIMAVAGSMWLLLLGRVIGGITTATQATATAYMADISDPAKKAQNFGLVGAAFGLGFVIGPLMGGLLGEWGTRAPFWVAAALAGANAILGHLVLRETVTDAIRRPFDWRRANPFGAFRSLGALPGLGRLLTVFFLYQVAFFVYPAIWAYFGHARFGWNAGMIGLSLGLFGVMMAVVQGGLIRVILARLGERGTVVYGLVFDVFAFGALAFVTSGTVALFLTPLAALGAVITPALQGIMSRSVGDKRQGELQGALTSVGAIAMIVAPMVMTTVFAQYTRAGAAVYFPGAPFLVSLGLIVVALVVFLAPHRSPVAA</sequence>
<reference evidence="11" key="1">
    <citation type="journal article" date="2019" name="Int. J. Syst. Evol. Microbiol.">
        <title>The Global Catalogue of Microorganisms (GCM) 10K type strain sequencing project: providing services to taxonomists for standard genome sequencing and annotation.</title>
        <authorList>
            <consortium name="The Broad Institute Genomics Platform"/>
            <consortium name="The Broad Institute Genome Sequencing Center for Infectious Disease"/>
            <person name="Wu L."/>
            <person name="Ma J."/>
        </authorList>
    </citation>
    <scope>NUCLEOTIDE SEQUENCE [LARGE SCALE GENOMIC DNA]</scope>
    <source>
        <strain evidence="11">CGMCC 1.12478</strain>
    </source>
</reference>
<dbReference type="SUPFAM" id="SSF103473">
    <property type="entry name" value="MFS general substrate transporter"/>
    <property type="match status" value="1"/>
</dbReference>
<dbReference type="PROSITE" id="PS50850">
    <property type="entry name" value="MFS"/>
    <property type="match status" value="1"/>
</dbReference>
<feature type="transmembrane region" description="Helical" evidence="8">
    <location>
        <begin position="161"/>
        <end position="181"/>
    </location>
</feature>
<evidence type="ECO:0000256" key="2">
    <source>
        <dbReference type="ARBA" id="ARBA00004141"/>
    </source>
</evidence>
<feature type="transmembrane region" description="Helical" evidence="8">
    <location>
        <begin position="133"/>
        <end position="155"/>
    </location>
</feature>
<evidence type="ECO:0000256" key="1">
    <source>
        <dbReference type="ARBA" id="ARBA00003279"/>
    </source>
</evidence>
<comment type="similarity">
    <text evidence="3">Belongs to the major facilitator superfamily. TCR/Tet family.</text>
</comment>
<keyword evidence="5 8" id="KW-0812">Transmembrane</keyword>
<feature type="transmembrane region" description="Helical" evidence="8">
    <location>
        <begin position="369"/>
        <end position="393"/>
    </location>
</feature>
<protein>
    <submittedName>
        <fullName evidence="10">Tetracycline resistance MFS efflux pump</fullName>
    </submittedName>
</protein>
<evidence type="ECO:0000313" key="10">
    <source>
        <dbReference type="EMBL" id="GGC15842.1"/>
    </source>
</evidence>
<dbReference type="CDD" id="cd17388">
    <property type="entry name" value="MFS_TetA"/>
    <property type="match status" value="1"/>
</dbReference>
<keyword evidence="7 8" id="KW-0472">Membrane</keyword>
<evidence type="ECO:0000256" key="6">
    <source>
        <dbReference type="ARBA" id="ARBA00022989"/>
    </source>
</evidence>
<comment type="function">
    <text evidence="1">Resistance to tetracycline by an active tetracycline efflux. This is an energy-dependent process that decreases the accumulation of the antibiotic in whole cells. This protein functions as a metal-tetracycline/H(+) antiporter.</text>
</comment>
<dbReference type="InterPro" id="IPR036259">
    <property type="entry name" value="MFS_trans_sf"/>
</dbReference>
<comment type="subcellular location">
    <subcellularLocation>
        <location evidence="2">Membrane</location>
        <topology evidence="2">Multi-pass membrane protein</topology>
    </subcellularLocation>
</comment>
<feature type="transmembrane region" description="Helical" evidence="8">
    <location>
        <begin position="42"/>
        <end position="63"/>
    </location>
</feature>
<dbReference type="PANTHER" id="PTHR23504:SF15">
    <property type="entry name" value="MAJOR FACILITATOR SUPERFAMILY (MFS) PROFILE DOMAIN-CONTAINING PROTEIN"/>
    <property type="match status" value="1"/>
</dbReference>
<comment type="caution">
    <text evidence="10">The sequence shown here is derived from an EMBL/GenBank/DDBJ whole genome shotgun (WGS) entry which is preliminary data.</text>
</comment>
<feature type="transmembrane region" description="Helical" evidence="8">
    <location>
        <begin position="280"/>
        <end position="298"/>
    </location>
</feature>
<feature type="domain" description="Major facilitator superfamily (MFS) profile" evidence="9">
    <location>
        <begin position="4"/>
        <end position="397"/>
    </location>
</feature>
<dbReference type="InterPro" id="IPR005829">
    <property type="entry name" value="Sugar_transporter_CS"/>
</dbReference>
<keyword evidence="11" id="KW-1185">Reference proteome</keyword>
<evidence type="ECO:0000256" key="8">
    <source>
        <dbReference type="SAM" id="Phobius"/>
    </source>
</evidence>
<keyword evidence="4" id="KW-0813">Transport</keyword>
<feature type="transmembrane region" description="Helical" evidence="8">
    <location>
        <begin position="216"/>
        <end position="237"/>
    </location>
</feature>
<dbReference type="PANTHER" id="PTHR23504">
    <property type="entry name" value="MAJOR FACILITATOR SUPERFAMILY DOMAIN-CONTAINING PROTEIN 10"/>
    <property type="match status" value="1"/>
</dbReference>
<dbReference type="PRINTS" id="PR01035">
    <property type="entry name" value="TCRTETA"/>
</dbReference>
<dbReference type="InterPro" id="IPR001958">
    <property type="entry name" value="Tet-R_TetA/multi-R_MdtG-like"/>
</dbReference>
<evidence type="ECO:0000259" key="9">
    <source>
        <dbReference type="PROSITE" id="PS50850"/>
    </source>
</evidence>
<evidence type="ECO:0000256" key="7">
    <source>
        <dbReference type="ARBA" id="ARBA00023136"/>
    </source>
</evidence>
<dbReference type="Pfam" id="PF07690">
    <property type="entry name" value="MFS_1"/>
    <property type="match status" value="1"/>
</dbReference>
<feature type="transmembrane region" description="Helical" evidence="8">
    <location>
        <begin position="249"/>
        <end position="268"/>
    </location>
</feature>
<evidence type="ECO:0000313" key="11">
    <source>
        <dbReference type="Proteomes" id="UP000645462"/>
    </source>
</evidence>
<feature type="transmembrane region" description="Helical" evidence="8">
    <location>
        <begin position="7"/>
        <end position="30"/>
    </location>
</feature>
<feature type="transmembrane region" description="Helical" evidence="8">
    <location>
        <begin position="337"/>
        <end position="363"/>
    </location>
</feature>
<dbReference type="RefSeq" id="WP_188483406.1">
    <property type="nucleotide sequence ID" value="NZ_BMFC01000011.1"/>
</dbReference>
<dbReference type="InterPro" id="IPR011701">
    <property type="entry name" value="MFS"/>
</dbReference>
<dbReference type="EMBL" id="BMFC01000011">
    <property type="protein sequence ID" value="GGC15842.1"/>
    <property type="molecule type" value="Genomic_DNA"/>
</dbReference>
<name>A0ABQ1L3C5_9RHOB</name>
<feature type="transmembrane region" description="Helical" evidence="8">
    <location>
        <begin position="104"/>
        <end position="121"/>
    </location>
</feature>
<feature type="transmembrane region" description="Helical" evidence="8">
    <location>
        <begin position="304"/>
        <end position="325"/>
    </location>
</feature>
<evidence type="ECO:0000256" key="3">
    <source>
        <dbReference type="ARBA" id="ARBA00007520"/>
    </source>
</evidence>
<accession>A0ABQ1L3C5</accession>
<proteinExistence type="inferred from homology"/>
<organism evidence="10 11">
    <name type="scientific">Marivita lacus</name>
    <dbReference type="NCBI Taxonomy" id="1323742"/>
    <lineage>
        <taxon>Bacteria</taxon>
        <taxon>Pseudomonadati</taxon>
        <taxon>Pseudomonadota</taxon>
        <taxon>Alphaproteobacteria</taxon>
        <taxon>Rhodobacterales</taxon>
        <taxon>Roseobacteraceae</taxon>
        <taxon>Marivita</taxon>
    </lineage>
</organism>
<feature type="transmembrane region" description="Helical" evidence="8">
    <location>
        <begin position="75"/>
        <end position="98"/>
    </location>
</feature>
<dbReference type="InterPro" id="IPR020846">
    <property type="entry name" value="MFS_dom"/>
</dbReference>
<evidence type="ECO:0000256" key="4">
    <source>
        <dbReference type="ARBA" id="ARBA00022448"/>
    </source>
</evidence>
<keyword evidence="6 8" id="KW-1133">Transmembrane helix</keyword>
<dbReference type="Gene3D" id="1.20.1250.20">
    <property type="entry name" value="MFS general substrate transporter like domains"/>
    <property type="match status" value="1"/>
</dbReference>
<gene>
    <name evidence="10" type="ORF">GCM10011363_35300</name>
</gene>
<evidence type="ECO:0000256" key="5">
    <source>
        <dbReference type="ARBA" id="ARBA00022692"/>
    </source>
</evidence>
<dbReference type="PROSITE" id="PS00216">
    <property type="entry name" value="SUGAR_TRANSPORT_1"/>
    <property type="match status" value="1"/>
</dbReference>